<evidence type="ECO:0000256" key="7">
    <source>
        <dbReference type="ARBA" id="ARBA00022840"/>
    </source>
</evidence>
<gene>
    <name evidence="16" type="ORF">ACFOZY_14175</name>
</gene>
<keyword evidence="3" id="KW-0963">Cytoplasm</keyword>
<evidence type="ECO:0000256" key="8">
    <source>
        <dbReference type="ARBA" id="ARBA00022960"/>
    </source>
</evidence>
<comment type="subcellular location">
    <subcellularLocation>
        <location evidence="12">Cytoplasm</location>
    </subcellularLocation>
</comment>
<evidence type="ECO:0000256" key="11">
    <source>
        <dbReference type="ARBA" id="ARBA00023316"/>
    </source>
</evidence>
<dbReference type="GO" id="GO:0008765">
    <property type="term" value="F:UDP-N-acetylmuramoylalanyl-D-glutamate-2,6-diaminopimelate ligase activity"/>
    <property type="evidence" value="ECO:0007669"/>
    <property type="project" value="UniProtKB-EC"/>
</dbReference>
<dbReference type="SUPFAM" id="SSF53623">
    <property type="entry name" value="MurD-like peptide ligases, catalytic domain"/>
    <property type="match status" value="1"/>
</dbReference>
<dbReference type="Pfam" id="PF02875">
    <property type="entry name" value="Mur_ligase_C"/>
    <property type="match status" value="1"/>
</dbReference>
<dbReference type="EC" id="6.3.2.13" evidence="16"/>
<dbReference type="InterPro" id="IPR036565">
    <property type="entry name" value="Mur-like_cat_sf"/>
</dbReference>
<sequence>MNLLSLLKAIGIQPHPAHEQIEIKTLCTNSSTACEDSLFVAITGYEKDGHEFIDDAVRLGATAIIGEKEMVEERIPYYQVNNSRLALSALASEFYGNPTRGKIVIGVTGTNGKTTTSFMIRHILEQSGLKCALFGSVYTIVNGEITPAPANTTPDALEFNKQMEHSQDDVVIMEVSSHGIAQHRIAGLEFDMCLFTNLDQEHLDYHKTMDNYFNIKASLFNQLKEEGIAIILSSDTWGEKLVEHVRSLGRKVVRVDGVNPDYYIGKYEIQTASDSYLDLYRLKTGMFGRHNIENAGMAFAAVCELGISKEAAEEALSNFKNVPGRFELFDHPKQAVVVVDYAHTAGAFEHILQTAREMGAKRIFHVFGFRGNRDPEKREYMVEVSVKYSDRSILTFDDLNKVSPEAMEKVLTELNKYEETLVIPDRTIAVQTAWEQLQEGDWLIITGKGHELYKDRYVYAAESDIQLIQFLQNEENVSQRVSENNSYLSKNKLFLEKC</sequence>
<organism evidence="16 17">
    <name type="scientific">Chungangia koreensis</name>
    <dbReference type="NCBI Taxonomy" id="752657"/>
    <lineage>
        <taxon>Bacteria</taxon>
        <taxon>Bacillati</taxon>
        <taxon>Bacillota</taxon>
        <taxon>Bacilli</taxon>
        <taxon>Lactobacillales</taxon>
        <taxon>Chungangia</taxon>
    </lineage>
</organism>
<dbReference type="InterPro" id="IPR018109">
    <property type="entry name" value="Folylpolyglutamate_synth_CS"/>
</dbReference>
<evidence type="ECO:0000256" key="5">
    <source>
        <dbReference type="ARBA" id="ARBA00022618"/>
    </source>
</evidence>
<keyword evidence="8 12" id="KW-0133">Cell shape</keyword>
<feature type="domain" description="Mur ligase central" evidence="15">
    <location>
        <begin position="107"/>
        <end position="302"/>
    </location>
</feature>
<evidence type="ECO:0000256" key="4">
    <source>
        <dbReference type="ARBA" id="ARBA00022598"/>
    </source>
</evidence>
<reference evidence="17" key="1">
    <citation type="journal article" date="2019" name="Int. J. Syst. Evol. Microbiol.">
        <title>The Global Catalogue of Microorganisms (GCM) 10K type strain sequencing project: providing services to taxonomists for standard genome sequencing and annotation.</title>
        <authorList>
            <consortium name="The Broad Institute Genomics Platform"/>
            <consortium name="The Broad Institute Genome Sequencing Center for Infectious Disease"/>
            <person name="Wu L."/>
            <person name="Ma J."/>
        </authorList>
    </citation>
    <scope>NUCLEOTIDE SEQUENCE [LARGE SCALE GENOMIC DNA]</scope>
    <source>
        <strain evidence="17">CCUG 59778</strain>
    </source>
</reference>
<proteinExistence type="inferred from homology"/>
<evidence type="ECO:0000256" key="12">
    <source>
        <dbReference type="RuleBase" id="RU004135"/>
    </source>
</evidence>
<feature type="domain" description="Mur ligase C-terminal" evidence="14">
    <location>
        <begin position="324"/>
        <end position="449"/>
    </location>
</feature>
<keyword evidence="10 12" id="KW-0131">Cell cycle</keyword>
<comment type="pathway">
    <text evidence="1 12">Cell wall biogenesis; peptidoglycan biosynthesis.</text>
</comment>
<dbReference type="InterPro" id="IPR013221">
    <property type="entry name" value="Mur_ligase_cen"/>
</dbReference>
<dbReference type="InterPro" id="IPR000713">
    <property type="entry name" value="Mur_ligase_N"/>
</dbReference>
<evidence type="ECO:0000259" key="13">
    <source>
        <dbReference type="Pfam" id="PF01225"/>
    </source>
</evidence>
<dbReference type="SUPFAM" id="SSF63418">
    <property type="entry name" value="MurE/MurF N-terminal domain"/>
    <property type="match status" value="1"/>
</dbReference>
<evidence type="ECO:0000313" key="17">
    <source>
        <dbReference type="Proteomes" id="UP001595817"/>
    </source>
</evidence>
<dbReference type="EMBL" id="JBHSEC010000020">
    <property type="protein sequence ID" value="MFC4411570.1"/>
    <property type="molecule type" value="Genomic_DNA"/>
</dbReference>
<keyword evidence="9 12" id="KW-0573">Peptidoglycan synthesis</keyword>
<evidence type="ECO:0000256" key="1">
    <source>
        <dbReference type="ARBA" id="ARBA00004752"/>
    </source>
</evidence>
<dbReference type="Proteomes" id="UP001595817">
    <property type="component" value="Unassembled WGS sequence"/>
</dbReference>
<keyword evidence="7" id="KW-0067">ATP-binding</keyword>
<comment type="caution">
    <text evidence="16">The sequence shown here is derived from an EMBL/GenBank/DDBJ whole genome shotgun (WGS) entry which is preliminary data.</text>
</comment>
<dbReference type="Gene3D" id="3.90.190.20">
    <property type="entry name" value="Mur ligase, C-terminal domain"/>
    <property type="match status" value="1"/>
</dbReference>
<keyword evidence="5 12" id="KW-0132">Cell division</keyword>
<evidence type="ECO:0000256" key="9">
    <source>
        <dbReference type="ARBA" id="ARBA00022984"/>
    </source>
</evidence>
<dbReference type="NCBIfam" id="TIGR01085">
    <property type="entry name" value="murE"/>
    <property type="match status" value="1"/>
</dbReference>
<evidence type="ECO:0000256" key="3">
    <source>
        <dbReference type="ARBA" id="ARBA00022490"/>
    </source>
</evidence>
<evidence type="ECO:0000256" key="2">
    <source>
        <dbReference type="ARBA" id="ARBA00005898"/>
    </source>
</evidence>
<dbReference type="InterPro" id="IPR004101">
    <property type="entry name" value="Mur_ligase_C"/>
</dbReference>
<dbReference type="InterPro" id="IPR005761">
    <property type="entry name" value="UDP-N-AcMur-Glu-dNH2Pim_ligase"/>
</dbReference>
<accession>A0ABV8X7Z7</accession>
<protein>
    <submittedName>
        <fullName evidence="16">UDP-N-acetylmuramoyl-L-alanyl-D-glutamate--2, 6-diaminopimelate ligase</fullName>
        <ecNumber evidence="16">6.3.2.13</ecNumber>
    </submittedName>
</protein>
<evidence type="ECO:0000259" key="14">
    <source>
        <dbReference type="Pfam" id="PF02875"/>
    </source>
</evidence>
<comment type="similarity">
    <text evidence="2">Belongs to the MurCDEF family. MurE subfamily.</text>
</comment>
<dbReference type="SUPFAM" id="SSF53244">
    <property type="entry name" value="MurD-like peptide ligases, peptide-binding domain"/>
    <property type="match status" value="1"/>
</dbReference>
<dbReference type="PANTHER" id="PTHR23135">
    <property type="entry name" value="MUR LIGASE FAMILY MEMBER"/>
    <property type="match status" value="1"/>
</dbReference>
<keyword evidence="4 16" id="KW-0436">Ligase</keyword>
<keyword evidence="6" id="KW-0547">Nucleotide-binding</keyword>
<dbReference type="PROSITE" id="PS01011">
    <property type="entry name" value="FOLYLPOLYGLU_SYNT_1"/>
    <property type="match status" value="1"/>
</dbReference>
<dbReference type="NCBIfam" id="NF001126">
    <property type="entry name" value="PRK00139.1-4"/>
    <property type="match status" value="1"/>
</dbReference>
<evidence type="ECO:0000256" key="6">
    <source>
        <dbReference type="ARBA" id="ARBA00022741"/>
    </source>
</evidence>
<evidence type="ECO:0000259" key="15">
    <source>
        <dbReference type="Pfam" id="PF08245"/>
    </source>
</evidence>
<evidence type="ECO:0000256" key="10">
    <source>
        <dbReference type="ARBA" id="ARBA00023306"/>
    </source>
</evidence>
<dbReference type="Gene3D" id="3.40.1390.10">
    <property type="entry name" value="MurE/MurF, N-terminal domain"/>
    <property type="match status" value="1"/>
</dbReference>
<keyword evidence="17" id="KW-1185">Reference proteome</keyword>
<dbReference type="Pfam" id="PF01225">
    <property type="entry name" value="Mur_ligase"/>
    <property type="match status" value="1"/>
</dbReference>
<keyword evidence="11 12" id="KW-0961">Cell wall biogenesis/degradation</keyword>
<dbReference type="Pfam" id="PF08245">
    <property type="entry name" value="Mur_ligase_M"/>
    <property type="match status" value="1"/>
</dbReference>
<dbReference type="RefSeq" id="WP_378156657.1">
    <property type="nucleotide sequence ID" value="NZ_JBHSEC010000020.1"/>
</dbReference>
<name>A0ABV8X7Z7_9LACT</name>
<dbReference type="InterPro" id="IPR036615">
    <property type="entry name" value="Mur_ligase_C_dom_sf"/>
</dbReference>
<feature type="domain" description="Mur ligase N-terminal catalytic" evidence="13">
    <location>
        <begin position="23"/>
        <end position="95"/>
    </location>
</feature>
<dbReference type="PANTHER" id="PTHR23135:SF4">
    <property type="entry name" value="UDP-N-ACETYLMURAMOYL-L-ALANYL-D-GLUTAMATE--2,6-DIAMINOPIMELATE LIGASE MURE HOMOLOG, CHLOROPLASTIC"/>
    <property type="match status" value="1"/>
</dbReference>
<dbReference type="InterPro" id="IPR035911">
    <property type="entry name" value="MurE/MurF_N"/>
</dbReference>
<evidence type="ECO:0000313" key="16">
    <source>
        <dbReference type="EMBL" id="MFC4411570.1"/>
    </source>
</evidence>
<dbReference type="Gene3D" id="3.40.1190.10">
    <property type="entry name" value="Mur-like, catalytic domain"/>
    <property type="match status" value="1"/>
</dbReference>